<evidence type="ECO:0000259" key="8">
    <source>
        <dbReference type="Pfam" id="PF02706"/>
    </source>
</evidence>
<evidence type="ECO:0000256" key="5">
    <source>
        <dbReference type="ARBA" id="ARBA00023136"/>
    </source>
</evidence>
<sequence>MGEEGKNLSEYLVAARRRWPTMVATSVSILGLAVLVAFLWPPVYTSTATILIEEQDIPPDLVRSTVTTYAWQRIQTISQRVMTRATLLQIVDKYDLYAEERKSKTSEEIVEQMREDISLEPISADVIDPRSGRPMQATIAFTLGYESNQPAVAQKVANELTSLYLNENLKSRTERAEETYNFLTEETNRLNTEIAELETRMAQFKERNVDNLPELAGFNHQLVERTQGELRETRTQIRALEERKFYLEGQLGQLSPTSPMYAPTGERIPDPGTRLKMLKTELAAVTARYSPRHPDVVRLQEEIDGLEKEVGSVSPDQEQARQLAKLRSELASAREKYGEHHPDVARLRSEIESLEKSLSKTAPPESFVLAEKPDNPAYINIKSQLEGVASQLRSLEKKREELSARIADYERRIAMSPSVEREYLELKRNHENAQLKYREIKAKQMEAQVGQQLEKERKGERFTLIDPPQLPQKPVRPNRPAIALLGLILSLVGGIGYAFAAESLDTSVKSPRGLLAILKEAPLSIVPYVRNSEDISRDRRVRRIAIQSALAAFVAVAVIVQFFWVPWDILWFKGLRILSGG</sequence>
<protein>
    <submittedName>
        <fullName evidence="10">Lipopolysaccharide biosynthesis protein</fullName>
    </submittedName>
</protein>
<evidence type="ECO:0000313" key="10">
    <source>
        <dbReference type="EMBL" id="BAU48042.1"/>
    </source>
</evidence>
<evidence type="ECO:0000256" key="6">
    <source>
        <dbReference type="SAM" id="Coils"/>
    </source>
</evidence>
<evidence type="ECO:0000313" key="11">
    <source>
        <dbReference type="Proteomes" id="UP000218899"/>
    </source>
</evidence>
<dbReference type="GO" id="GO:0005886">
    <property type="term" value="C:plasma membrane"/>
    <property type="evidence" value="ECO:0007669"/>
    <property type="project" value="UniProtKB-SubCell"/>
</dbReference>
<dbReference type="InterPro" id="IPR003856">
    <property type="entry name" value="LPS_length_determ_N"/>
</dbReference>
<feature type="transmembrane region" description="Helical" evidence="7">
    <location>
        <begin position="21"/>
        <end position="40"/>
    </location>
</feature>
<accession>A0A1B4V639</accession>
<dbReference type="PANTHER" id="PTHR32309:SF13">
    <property type="entry name" value="FERRIC ENTEROBACTIN TRANSPORT PROTEIN FEPE"/>
    <property type="match status" value="1"/>
</dbReference>
<keyword evidence="3 7" id="KW-0812">Transmembrane</keyword>
<feature type="coiled-coil region" evidence="6">
    <location>
        <begin position="378"/>
        <end position="443"/>
    </location>
</feature>
<organism evidence="10 11">
    <name type="scientific">Sulfurifustis variabilis</name>
    <dbReference type="NCBI Taxonomy" id="1675686"/>
    <lineage>
        <taxon>Bacteria</taxon>
        <taxon>Pseudomonadati</taxon>
        <taxon>Pseudomonadota</taxon>
        <taxon>Gammaproteobacteria</taxon>
        <taxon>Acidiferrobacterales</taxon>
        <taxon>Acidiferrobacteraceae</taxon>
        <taxon>Sulfurifustis</taxon>
    </lineage>
</organism>
<evidence type="ECO:0000259" key="9">
    <source>
        <dbReference type="Pfam" id="PF13807"/>
    </source>
</evidence>
<feature type="domain" description="Tyrosine-protein kinase G-rich" evidence="9">
    <location>
        <begin position="419"/>
        <end position="500"/>
    </location>
</feature>
<keyword evidence="2" id="KW-1003">Cell membrane</keyword>
<evidence type="ECO:0000256" key="1">
    <source>
        <dbReference type="ARBA" id="ARBA00004651"/>
    </source>
</evidence>
<keyword evidence="4 7" id="KW-1133">Transmembrane helix</keyword>
<proteinExistence type="predicted"/>
<feature type="transmembrane region" description="Helical" evidence="7">
    <location>
        <begin position="544"/>
        <end position="564"/>
    </location>
</feature>
<dbReference type="Pfam" id="PF02706">
    <property type="entry name" value="Wzz"/>
    <property type="match status" value="1"/>
</dbReference>
<dbReference type="Pfam" id="PF13807">
    <property type="entry name" value="GNVR"/>
    <property type="match status" value="1"/>
</dbReference>
<gene>
    <name evidence="10" type="ORF">SVA_1480</name>
</gene>
<dbReference type="OrthoDB" id="9795292at2"/>
<dbReference type="Proteomes" id="UP000218899">
    <property type="component" value="Chromosome"/>
</dbReference>
<dbReference type="InterPro" id="IPR050445">
    <property type="entry name" value="Bact_polysacc_biosynth/exp"/>
</dbReference>
<dbReference type="EMBL" id="AP014936">
    <property type="protein sequence ID" value="BAU48042.1"/>
    <property type="molecule type" value="Genomic_DNA"/>
</dbReference>
<dbReference type="KEGG" id="sva:SVA_1480"/>
<feature type="domain" description="Polysaccharide chain length determinant N-terminal" evidence="8">
    <location>
        <begin position="7"/>
        <end position="89"/>
    </location>
</feature>
<evidence type="ECO:0000256" key="2">
    <source>
        <dbReference type="ARBA" id="ARBA00022475"/>
    </source>
</evidence>
<feature type="transmembrane region" description="Helical" evidence="7">
    <location>
        <begin position="481"/>
        <end position="500"/>
    </location>
</feature>
<evidence type="ECO:0000256" key="3">
    <source>
        <dbReference type="ARBA" id="ARBA00022692"/>
    </source>
</evidence>
<feature type="coiled-coil region" evidence="6">
    <location>
        <begin position="166"/>
        <end position="243"/>
    </location>
</feature>
<dbReference type="InterPro" id="IPR032807">
    <property type="entry name" value="GNVR"/>
</dbReference>
<reference evidence="10 11" key="1">
    <citation type="submission" date="2015-08" db="EMBL/GenBank/DDBJ databases">
        <title>Complete genome sequence of Sulfurifustis variabilis.</title>
        <authorList>
            <person name="Miura A."/>
            <person name="Kojima H."/>
            <person name="Fukui M."/>
        </authorList>
    </citation>
    <scope>NUCLEOTIDE SEQUENCE [LARGE SCALE GENOMIC DNA]</scope>
    <source>
        <strain evidence="11">skN76</strain>
    </source>
</reference>
<dbReference type="GO" id="GO:0004713">
    <property type="term" value="F:protein tyrosine kinase activity"/>
    <property type="evidence" value="ECO:0007669"/>
    <property type="project" value="TreeGrafter"/>
</dbReference>
<keyword evidence="5 7" id="KW-0472">Membrane</keyword>
<dbReference type="PANTHER" id="PTHR32309">
    <property type="entry name" value="TYROSINE-PROTEIN KINASE"/>
    <property type="match status" value="1"/>
</dbReference>
<evidence type="ECO:0000256" key="4">
    <source>
        <dbReference type="ARBA" id="ARBA00022989"/>
    </source>
</evidence>
<keyword evidence="6" id="KW-0175">Coiled coil</keyword>
<dbReference type="AlphaFoldDB" id="A0A1B4V639"/>
<evidence type="ECO:0000256" key="7">
    <source>
        <dbReference type="SAM" id="Phobius"/>
    </source>
</evidence>
<comment type="subcellular location">
    <subcellularLocation>
        <location evidence="1">Cell membrane</location>
        <topology evidence="1">Multi-pass membrane protein</topology>
    </subcellularLocation>
</comment>
<keyword evidence="11" id="KW-1185">Reference proteome</keyword>
<name>A0A1B4V639_9GAMM</name>
<dbReference type="RefSeq" id="WP_096460593.1">
    <property type="nucleotide sequence ID" value="NZ_AP014936.1"/>
</dbReference>